<evidence type="ECO:0000256" key="2">
    <source>
        <dbReference type="ARBA" id="ARBA00022676"/>
    </source>
</evidence>
<feature type="transmembrane region" description="Helical" evidence="8">
    <location>
        <begin position="204"/>
        <end position="227"/>
    </location>
</feature>
<dbReference type="Pfam" id="PF00535">
    <property type="entry name" value="Glycos_transf_2"/>
    <property type="match status" value="1"/>
</dbReference>
<feature type="transmembrane region" description="Helical" evidence="8">
    <location>
        <begin position="634"/>
        <end position="658"/>
    </location>
</feature>
<evidence type="ECO:0000256" key="1">
    <source>
        <dbReference type="ARBA" id="ARBA00004141"/>
    </source>
</evidence>
<feature type="transmembrane region" description="Helical" evidence="8">
    <location>
        <begin position="177"/>
        <end position="198"/>
    </location>
</feature>
<feature type="region of interest" description="Disordered" evidence="7">
    <location>
        <begin position="1"/>
        <end position="41"/>
    </location>
</feature>
<keyword evidence="4 8" id="KW-0812">Transmembrane</keyword>
<evidence type="ECO:0000256" key="3">
    <source>
        <dbReference type="ARBA" id="ARBA00022679"/>
    </source>
</evidence>
<dbReference type="PANTHER" id="PTHR43867:SF2">
    <property type="entry name" value="CELLULOSE SYNTHASE CATALYTIC SUBUNIT A [UDP-FORMING]"/>
    <property type="match status" value="1"/>
</dbReference>
<dbReference type="Gene3D" id="3.90.550.10">
    <property type="entry name" value="Spore Coat Polysaccharide Biosynthesis Protein SpsA, Chain A"/>
    <property type="match status" value="1"/>
</dbReference>
<feature type="transmembrane region" description="Helical" evidence="8">
    <location>
        <begin position="447"/>
        <end position="467"/>
    </location>
</feature>
<sequence length="660" mass="74786">MGRPLPARPLPETPRAARSTATLTNPFDTPVTSQHPSTVTLPSDSLVSQQQYHHYNAAGGYLPVQDRGSVSPTPSSTDDISSVRSAPRNSAPHLALPEKPARSKLRKEKKGTIEISEKQVPLNSSDDTLPVTEEKAGIFRRITNRVRRSYNTSLVDTVLPSAPRDDEKYLYCKLNRFFLLTFDLLAAVCVGGSTWLMVKTGPAFYWYGFYAVILFFFIYPSYIILCFKRGFDLKGHKKTLEETPITDENAPTIDIYLPVCKEECDVLENTWSHIQQLEYPFGKVEVYVLDDGAEDRVAERARRFGFHYIVRSDRPHLKKAGNIRWAFERTAGDYFVIFDADFCPRSDFLLETVPVCMADPSIAIVQTPQYFRSLKEQSWVEQAAGPHQEYFYRLVQTMRSAWGATVCCGSNAVYRRESLALVGGAAEVESSEDMYTGVQMVDRGYKVLYLPIILACGVCPSTIRSYFAQQARWCSGSVTLLTNREFWRTKLTFAQKLCFALGFFYYLTSALGIFLNTIPGPLLLWANPKLLIYYNMFFGVPGIIHALVITPLWARTRYPPLKVQYANVIVAYACISTFIGCMFKKGEGSWVSSGANKNSKNARYRNMRILAWIVTILHYGNLITAVTWRLLHGLVWYHVLPMLVLEAFWLLVAHRFLIGS</sequence>
<evidence type="ECO:0000256" key="5">
    <source>
        <dbReference type="ARBA" id="ARBA00022989"/>
    </source>
</evidence>
<gene>
    <name evidence="10" type="ORF">QBC34DRAFT_75535</name>
</gene>
<reference evidence="10" key="1">
    <citation type="journal article" date="2023" name="Mol. Phylogenet. Evol.">
        <title>Genome-scale phylogeny and comparative genomics of the fungal order Sordariales.</title>
        <authorList>
            <person name="Hensen N."/>
            <person name="Bonometti L."/>
            <person name="Westerberg I."/>
            <person name="Brannstrom I.O."/>
            <person name="Guillou S."/>
            <person name="Cros-Aarteil S."/>
            <person name="Calhoun S."/>
            <person name="Haridas S."/>
            <person name="Kuo A."/>
            <person name="Mondo S."/>
            <person name="Pangilinan J."/>
            <person name="Riley R."/>
            <person name="LaButti K."/>
            <person name="Andreopoulos B."/>
            <person name="Lipzen A."/>
            <person name="Chen C."/>
            <person name="Yan M."/>
            <person name="Daum C."/>
            <person name="Ng V."/>
            <person name="Clum A."/>
            <person name="Steindorff A."/>
            <person name="Ohm R.A."/>
            <person name="Martin F."/>
            <person name="Silar P."/>
            <person name="Natvig D.O."/>
            <person name="Lalanne C."/>
            <person name="Gautier V."/>
            <person name="Ament-Velasquez S.L."/>
            <person name="Kruys A."/>
            <person name="Hutchinson M.I."/>
            <person name="Powell A.J."/>
            <person name="Barry K."/>
            <person name="Miller A.N."/>
            <person name="Grigoriev I.V."/>
            <person name="Debuchy R."/>
            <person name="Gladieux P."/>
            <person name="Hiltunen Thoren M."/>
            <person name="Johannesson H."/>
        </authorList>
    </citation>
    <scope>NUCLEOTIDE SEQUENCE</scope>
    <source>
        <strain evidence="10">PSN243</strain>
    </source>
</reference>
<keyword evidence="6 8" id="KW-0472">Membrane</keyword>
<feature type="compositionally biased region" description="Polar residues" evidence="7">
    <location>
        <begin position="19"/>
        <end position="41"/>
    </location>
</feature>
<evidence type="ECO:0000256" key="6">
    <source>
        <dbReference type="ARBA" id="ARBA00023136"/>
    </source>
</evidence>
<comment type="caution">
    <text evidence="10">The sequence shown here is derived from an EMBL/GenBank/DDBJ whole genome shotgun (WGS) entry which is preliminary data.</text>
</comment>
<evidence type="ECO:0000256" key="7">
    <source>
        <dbReference type="SAM" id="MobiDB-lite"/>
    </source>
</evidence>
<feature type="transmembrane region" description="Helical" evidence="8">
    <location>
        <begin position="532"/>
        <end position="553"/>
    </location>
</feature>
<feature type="transmembrane region" description="Helical" evidence="8">
    <location>
        <begin position="503"/>
        <end position="525"/>
    </location>
</feature>
<evidence type="ECO:0000313" key="10">
    <source>
        <dbReference type="EMBL" id="KAK4450409.1"/>
    </source>
</evidence>
<keyword evidence="5 8" id="KW-1133">Transmembrane helix</keyword>
<comment type="subcellular location">
    <subcellularLocation>
        <location evidence="1">Membrane</location>
        <topology evidence="1">Multi-pass membrane protein</topology>
    </subcellularLocation>
</comment>
<reference evidence="10" key="2">
    <citation type="submission" date="2023-05" db="EMBL/GenBank/DDBJ databases">
        <authorList>
            <consortium name="Lawrence Berkeley National Laboratory"/>
            <person name="Steindorff A."/>
            <person name="Hensen N."/>
            <person name="Bonometti L."/>
            <person name="Westerberg I."/>
            <person name="Brannstrom I.O."/>
            <person name="Guillou S."/>
            <person name="Cros-Aarteil S."/>
            <person name="Calhoun S."/>
            <person name="Haridas S."/>
            <person name="Kuo A."/>
            <person name="Mondo S."/>
            <person name="Pangilinan J."/>
            <person name="Riley R."/>
            <person name="Labutti K."/>
            <person name="Andreopoulos B."/>
            <person name="Lipzen A."/>
            <person name="Chen C."/>
            <person name="Yanf M."/>
            <person name="Daum C."/>
            <person name="Ng V."/>
            <person name="Clum A."/>
            <person name="Ohm R."/>
            <person name="Martin F."/>
            <person name="Silar P."/>
            <person name="Natvig D."/>
            <person name="Lalanne C."/>
            <person name="Gautier V."/>
            <person name="Ament-Velasquez S.L."/>
            <person name="Kruys A."/>
            <person name="Hutchinson M.I."/>
            <person name="Powell A.J."/>
            <person name="Barry K."/>
            <person name="Miller A.N."/>
            <person name="Grigoriev I.V."/>
            <person name="Debuchy R."/>
            <person name="Gladieux P."/>
            <person name="Thoren M.H."/>
            <person name="Johannesson H."/>
        </authorList>
    </citation>
    <scope>NUCLEOTIDE SEQUENCE</scope>
    <source>
        <strain evidence="10">PSN243</strain>
    </source>
</reference>
<evidence type="ECO:0000256" key="8">
    <source>
        <dbReference type="SAM" id="Phobius"/>
    </source>
</evidence>
<keyword evidence="11" id="KW-1185">Reference proteome</keyword>
<dbReference type="InterPro" id="IPR001173">
    <property type="entry name" value="Glyco_trans_2-like"/>
</dbReference>
<evidence type="ECO:0000259" key="9">
    <source>
        <dbReference type="Pfam" id="PF00535"/>
    </source>
</evidence>
<dbReference type="EMBL" id="MU865932">
    <property type="protein sequence ID" value="KAK4450409.1"/>
    <property type="molecule type" value="Genomic_DNA"/>
</dbReference>
<protein>
    <submittedName>
        <fullName evidence="10">Nucleotide-diphospho-sugar transferase</fullName>
    </submittedName>
</protein>
<dbReference type="CDD" id="cd06421">
    <property type="entry name" value="CESA_CelA_like"/>
    <property type="match status" value="1"/>
</dbReference>
<dbReference type="AlphaFoldDB" id="A0AAV9GNJ9"/>
<feature type="compositionally biased region" description="Pro residues" evidence="7">
    <location>
        <begin position="1"/>
        <end position="12"/>
    </location>
</feature>
<accession>A0AAV9GNJ9</accession>
<keyword evidence="3 10" id="KW-0808">Transferase</keyword>
<feature type="domain" description="Glycosyltransferase 2-like" evidence="9">
    <location>
        <begin position="255"/>
        <end position="419"/>
    </location>
</feature>
<evidence type="ECO:0000256" key="4">
    <source>
        <dbReference type="ARBA" id="ARBA00022692"/>
    </source>
</evidence>
<keyword evidence="2" id="KW-0328">Glycosyltransferase</keyword>
<dbReference type="InterPro" id="IPR029044">
    <property type="entry name" value="Nucleotide-diphossugar_trans"/>
</dbReference>
<dbReference type="InterPro" id="IPR050321">
    <property type="entry name" value="Glycosyltr_2/OpgH_subfam"/>
</dbReference>
<name>A0AAV9GNJ9_9PEZI</name>
<dbReference type="SUPFAM" id="SSF53448">
    <property type="entry name" value="Nucleotide-diphospho-sugar transferases"/>
    <property type="match status" value="1"/>
</dbReference>
<feature type="region of interest" description="Disordered" evidence="7">
    <location>
        <begin position="60"/>
        <end position="110"/>
    </location>
</feature>
<organism evidence="10 11">
    <name type="scientific">Podospora aff. communis PSN243</name>
    <dbReference type="NCBI Taxonomy" id="3040156"/>
    <lineage>
        <taxon>Eukaryota</taxon>
        <taxon>Fungi</taxon>
        <taxon>Dikarya</taxon>
        <taxon>Ascomycota</taxon>
        <taxon>Pezizomycotina</taxon>
        <taxon>Sordariomycetes</taxon>
        <taxon>Sordariomycetidae</taxon>
        <taxon>Sordariales</taxon>
        <taxon>Podosporaceae</taxon>
        <taxon>Podospora</taxon>
    </lineage>
</organism>
<dbReference type="PANTHER" id="PTHR43867">
    <property type="entry name" value="CELLULOSE SYNTHASE CATALYTIC SUBUNIT A [UDP-FORMING]"/>
    <property type="match status" value="1"/>
</dbReference>
<dbReference type="Proteomes" id="UP001321760">
    <property type="component" value="Unassembled WGS sequence"/>
</dbReference>
<feature type="compositionally biased region" description="Low complexity" evidence="7">
    <location>
        <begin position="69"/>
        <end position="83"/>
    </location>
</feature>
<dbReference type="GO" id="GO:0016757">
    <property type="term" value="F:glycosyltransferase activity"/>
    <property type="evidence" value="ECO:0007669"/>
    <property type="project" value="UniProtKB-KW"/>
</dbReference>
<proteinExistence type="predicted"/>
<dbReference type="GO" id="GO:0016020">
    <property type="term" value="C:membrane"/>
    <property type="evidence" value="ECO:0007669"/>
    <property type="project" value="UniProtKB-SubCell"/>
</dbReference>
<evidence type="ECO:0000313" key="11">
    <source>
        <dbReference type="Proteomes" id="UP001321760"/>
    </source>
</evidence>
<feature type="transmembrane region" description="Helical" evidence="8">
    <location>
        <begin position="565"/>
        <end position="583"/>
    </location>
</feature>
<feature type="transmembrane region" description="Helical" evidence="8">
    <location>
        <begin position="609"/>
        <end position="628"/>
    </location>
</feature>